<accession>A0A388LY62</accession>
<dbReference type="OMA" id="RLFMQWY"/>
<keyword evidence="2" id="KW-1185">Reference proteome</keyword>
<organism evidence="1 2">
    <name type="scientific">Chara braunii</name>
    <name type="common">Braun's stonewort</name>
    <dbReference type="NCBI Taxonomy" id="69332"/>
    <lineage>
        <taxon>Eukaryota</taxon>
        <taxon>Viridiplantae</taxon>
        <taxon>Streptophyta</taxon>
        <taxon>Charophyceae</taxon>
        <taxon>Charales</taxon>
        <taxon>Characeae</taxon>
        <taxon>Chara</taxon>
    </lineage>
</organism>
<evidence type="ECO:0008006" key="3">
    <source>
        <dbReference type="Google" id="ProtNLM"/>
    </source>
</evidence>
<dbReference type="Gramene" id="GBG87149">
    <property type="protein sequence ID" value="GBG87149"/>
    <property type="gene ID" value="CBR_g44607"/>
</dbReference>
<evidence type="ECO:0000313" key="2">
    <source>
        <dbReference type="Proteomes" id="UP000265515"/>
    </source>
</evidence>
<protein>
    <recommendedName>
        <fullName evidence="3">BLUF domain-containing protein</fullName>
    </recommendedName>
</protein>
<proteinExistence type="predicted"/>
<evidence type="ECO:0000313" key="1">
    <source>
        <dbReference type="EMBL" id="GBG87149.1"/>
    </source>
</evidence>
<dbReference type="PANTHER" id="PTHR34035">
    <property type="entry name" value="TESTIS-EXPRESSED PROTEIN 47"/>
    <property type="match status" value="1"/>
</dbReference>
<dbReference type="EMBL" id="BFEA01000598">
    <property type="protein sequence ID" value="GBG87149.1"/>
    <property type="molecule type" value="Genomic_DNA"/>
</dbReference>
<dbReference type="Proteomes" id="UP000265515">
    <property type="component" value="Unassembled WGS sequence"/>
</dbReference>
<comment type="caution">
    <text evidence="1">The sequence shown here is derived from an EMBL/GenBank/DDBJ whole genome shotgun (WGS) entry which is preliminary data.</text>
</comment>
<reference evidence="1 2" key="1">
    <citation type="journal article" date="2018" name="Cell">
        <title>The Chara Genome: Secondary Complexity and Implications for Plant Terrestrialization.</title>
        <authorList>
            <person name="Nishiyama T."/>
            <person name="Sakayama H."/>
            <person name="Vries J.D."/>
            <person name="Buschmann H."/>
            <person name="Saint-Marcoux D."/>
            <person name="Ullrich K.K."/>
            <person name="Haas F.B."/>
            <person name="Vanderstraeten L."/>
            <person name="Becker D."/>
            <person name="Lang D."/>
            <person name="Vosolsobe S."/>
            <person name="Rombauts S."/>
            <person name="Wilhelmsson P.K.I."/>
            <person name="Janitza P."/>
            <person name="Kern R."/>
            <person name="Heyl A."/>
            <person name="Rumpler F."/>
            <person name="Villalobos L.I.A.C."/>
            <person name="Clay J.M."/>
            <person name="Skokan R."/>
            <person name="Toyoda A."/>
            <person name="Suzuki Y."/>
            <person name="Kagoshima H."/>
            <person name="Schijlen E."/>
            <person name="Tajeshwar N."/>
            <person name="Catarino B."/>
            <person name="Hetherington A.J."/>
            <person name="Saltykova A."/>
            <person name="Bonnot C."/>
            <person name="Breuninger H."/>
            <person name="Symeonidi A."/>
            <person name="Radhakrishnan G.V."/>
            <person name="Van Nieuwerburgh F."/>
            <person name="Deforce D."/>
            <person name="Chang C."/>
            <person name="Karol K.G."/>
            <person name="Hedrich R."/>
            <person name="Ulvskov P."/>
            <person name="Glockner G."/>
            <person name="Delwiche C.F."/>
            <person name="Petrasek J."/>
            <person name="Van de Peer Y."/>
            <person name="Friml J."/>
            <person name="Beilby M."/>
            <person name="Dolan L."/>
            <person name="Kohara Y."/>
            <person name="Sugano S."/>
            <person name="Fujiyama A."/>
            <person name="Delaux P.-M."/>
            <person name="Quint M."/>
            <person name="TheiBen G."/>
            <person name="Hagemann M."/>
            <person name="Harholt J."/>
            <person name="Dunand C."/>
            <person name="Zachgo S."/>
            <person name="Langdale J."/>
            <person name="Maumus F."/>
            <person name="Straeten D.V.D."/>
            <person name="Gould S.B."/>
            <person name="Rensing S.A."/>
        </authorList>
    </citation>
    <scope>NUCLEOTIDE SEQUENCE [LARGE SCALE GENOMIC DNA]</scope>
    <source>
        <strain evidence="1 2">S276</strain>
    </source>
</reference>
<dbReference type="OrthoDB" id="548795at2759"/>
<dbReference type="PANTHER" id="PTHR34035:SF1">
    <property type="entry name" value="TESTIS-EXPRESSED PROTEIN 47"/>
    <property type="match status" value="1"/>
</dbReference>
<gene>
    <name evidence="1" type="ORF">CBR_g44607</name>
</gene>
<dbReference type="Pfam" id="PF24787">
    <property type="entry name" value="TEX47"/>
    <property type="match status" value="1"/>
</dbReference>
<dbReference type="InterPro" id="IPR055308">
    <property type="entry name" value="TEX47-like"/>
</dbReference>
<dbReference type="AlphaFoldDB" id="A0A388LY62"/>
<sequence length="244" mass="27377">MMDDAIEPPHVSLLDVVLERIQKEGKKVLLARVVYIAKTGGKESNKTQQISFHEELMNKVKGDSGEKVTGMLLVFPTCCVHVMEAETKIVLDILRELLHTWQQQQQAKTRVLDMVKIVSFTEDIPGRAFPTWMSAFLSSSNAGPYEAEEEAKILAMACNLNISMVKLGTLFSEMSKPQQIFALDNLKSTAGDLLPKGPEVIFGMLLSEETPTLEEFMEIYDDPINVDLDSENVWPMAQPLKFEL</sequence>
<name>A0A388LY62_CHABU</name>